<keyword evidence="2" id="KW-0812">Transmembrane</keyword>
<gene>
    <name evidence="3" type="ORF">E0L32_004606</name>
</gene>
<dbReference type="AlphaFoldDB" id="A0A507BD47"/>
<dbReference type="InParanoid" id="A0A507BD47"/>
<dbReference type="NCBIfam" id="TIGR01571">
    <property type="entry name" value="A_thal_Cys_rich"/>
    <property type="match status" value="1"/>
</dbReference>
<feature type="compositionally biased region" description="Pro residues" evidence="1">
    <location>
        <begin position="228"/>
        <end position="243"/>
    </location>
</feature>
<keyword evidence="4" id="KW-1185">Reference proteome</keyword>
<keyword evidence="2" id="KW-1133">Transmembrane helix</keyword>
<comment type="caution">
    <text evidence="3">The sequence shown here is derived from an EMBL/GenBank/DDBJ whole genome shotgun (WGS) entry which is preliminary data.</text>
</comment>
<sequence>MDYQQQQQQQQQYQQHAAQSPPVQQSPYTPPPQFQQQPQQSFPAQGYPEQQQQQPVQQQHMYPTPQDQILHHPSTQYSMQQPAQYQSQRDMQPQYAQGANVHSQEWQSNLCDCSPCENCLLGTFLPCLLLGRTAERMRDPTMQNYESINTDCMLMCGISYFTGCGWIYAMMKRSEIRERFGIDGSGFGDCCTTYWCPCCALIQQEKEVVARTSQGPIAQGYVSQPSMQMPPPQAQPQSPPPKN</sequence>
<dbReference type="OrthoDB" id="1045822at2759"/>
<feature type="region of interest" description="Disordered" evidence="1">
    <location>
        <begin position="1"/>
        <end position="61"/>
    </location>
</feature>
<proteinExistence type="predicted"/>
<feature type="compositionally biased region" description="Low complexity" evidence="1">
    <location>
        <begin position="34"/>
        <end position="59"/>
    </location>
</feature>
<dbReference type="EMBL" id="SKBQ01000022">
    <property type="protein sequence ID" value="TPX15329.1"/>
    <property type="molecule type" value="Genomic_DNA"/>
</dbReference>
<dbReference type="InterPro" id="IPR006461">
    <property type="entry name" value="PLAC_motif_containing"/>
</dbReference>
<feature type="region of interest" description="Disordered" evidence="1">
    <location>
        <begin position="77"/>
        <end position="97"/>
    </location>
</feature>
<reference evidence="3 4" key="1">
    <citation type="submission" date="2019-06" db="EMBL/GenBank/DDBJ databases">
        <title>Draft genome sequence of the filamentous fungus Phialemoniopsis curvata isolated from diesel fuel.</title>
        <authorList>
            <person name="Varaljay V.A."/>
            <person name="Lyon W.J."/>
            <person name="Crouch A.L."/>
            <person name="Drake C.E."/>
            <person name="Hollomon J.M."/>
            <person name="Nadeau L.J."/>
            <person name="Nunn H.S."/>
            <person name="Stevenson B.S."/>
            <person name="Bojanowski C.L."/>
            <person name="Crookes-Goodson W.J."/>
        </authorList>
    </citation>
    <scope>NUCLEOTIDE SEQUENCE [LARGE SCALE GENOMIC DNA]</scope>
    <source>
        <strain evidence="3 4">D216</strain>
    </source>
</reference>
<dbReference type="RefSeq" id="XP_030997040.1">
    <property type="nucleotide sequence ID" value="XM_031139035.1"/>
</dbReference>
<evidence type="ECO:0000256" key="1">
    <source>
        <dbReference type="SAM" id="MobiDB-lite"/>
    </source>
</evidence>
<dbReference type="Proteomes" id="UP000319257">
    <property type="component" value="Unassembled WGS sequence"/>
</dbReference>
<keyword evidence="2" id="KW-0472">Membrane</keyword>
<dbReference type="PANTHER" id="PTHR15907">
    <property type="entry name" value="DUF614 FAMILY PROTEIN-RELATED"/>
    <property type="match status" value="1"/>
</dbReference>
<dbReference type="GeneID" id="41972053"/>
<accession>A0A507BD47</accession>
<dbReference type="STRING" id="1093900.A0A507BD47"/>
<evidence type="ECO:0000313" key="3">
    <source>
        <dbReference type="EMBL" id="TPX15329.1"/>
    </source>
</evidence>
<dbReference type="Pfam" id="PF04749">
    <property type="entry name" value="PLAC8"/>
    <property type="match status" value="1"/>
</dbReference>
<feature type="compositionally biased region" description="Low complexity" evidence="1">
    <location>
        <begin position="1"/>
        <end position="27"/>
    </location>
</feature>
<feature type="transmembrane region" description="Helical" evidence="2">
    <location>
        <begin position="148"/>
        <end position="169"/>
    </location>
</feature>
<feature type="region of interest" description="Disordered" evidence="1">
    <location>
        <begin position="220"/>
        <end position="243"/>
    </location>
</feature>
<evidence type="ECO:0000313" key="4">
    <source>
        <dbReference type="Proteomes" id="UP000319257"/>
    </source>
</evidence>
<evidence type="ECO:0000256" key="2">
    <source>
        <dbReference type="SAM" id="Phobius"/>
    </source>
</evidence>
<protein>
    <submittedName>
        <fullName evidence="3">Uncharacterized protein</fullName>
    </submittedName>
</protein>
<organism evidence="3 4">
    <name type="scientific">Thyridium curvatum</name>
    <dbReference type="NCBI Taxonomy" id="1093900"/>
    <lineage>
        <taxon>Eukaryota</taxon>
        <taxon>Fungi</taxon>
        <taxon>Dikarya</taxon>
        <taxon>Ascomycota</taxon>
        <taxon>Pezizomycotina</taxon>
        <taxon>Sordariomycetes</taxon>
        <taxon>Sordariomycetidae</taxon>
        <taxon>Thyridiales</taxon>
        <taxon>Thyridiaceae</taxon>
        <taxon>Thyridium</taxon>
    </lineage>
</organism>
<name>A0A507BD47_9PEZI</name>